<dbReference type="PANTHER" id="PTHR19328">
    <property type="entry name" value="HEDGEHOG-INTERACTING PROTEIN"/>
    <property type="match status" value="1"/>
</dbReference>
<reference evidence="2 3" key="1">
    <citation type="journal article" date="2016" name="Nat. Commun.">
        <title>Thousands of microbial genomes shed light on interconnected biogeochemical processes in an aquifer system.</title>
        <authorList>
            <person name="Anantharaman K."/>
            <person name="Brown C.T."/>
            <person name="Hug L.A."/>
            <person name="Sharon I."/>
            <person name="Castelle C.J."/>
            <person name="Probst A.J."/>
            <person name="Thomas B.C."/>
            <person name="Singh A."/>
            <person name="Wilkins M.J."/>
            <person name="Karaoz U."/>
            <person name="Brodie E.L."/>
            <person name="Williams K.H."/>
            <person name="Hubbard S.S."/>
            <person name="Banfield J.F."/>
        </authorList>
    </citation>
    <scope>NUCLEOTIDE SEQUENCE [LARGE SCALE GENOMIC DNA]</scope>
</reference>
<name>A0A1G2CND4_9BACT</name>
<evidence type="ECO:0000313" key="2">
    <source>
        <dbReference type="EMBL" id="OGZ02916.1"/>
    </source>
</evidence>
<dbReference type="EMBL" id="MHLD01000003">
    <property type="protein sequence ID" value="OGZ02916.1"/>
    <property type="molecule type" value="Genomic_DNA"/>
</dbReference>
<dbReference type="STRING" id="1798653.A3G64_02885"/>
<protein>
    <recommendedName>
        <fullName evidence="1">Pyrroloquinoline quinone-dependent pyranose dehydrogenase beta-propeller domain-containing protein</fullName>
    </recommendedName>
</protein>
<dbReference type="InterPro" id="IPR011042">
    <property type="entry name" value="6-blade_b-propeller_TolB-like"/>
</dbReference>
<gene>
    <name evidence="2" type="ORF">A3G64_02885</name>
</gene>
<evidence type="ECO:0000259" key="1">
    <source>
        <dbReference type="Pfam" id="PF22807"/>
    </source>
</evidence>
<dbReference type="InterPro" id="IPR011041">
    <property type="entry name" value="Quinoprot_gluc/sorb_DH_b-prop"/>
</dbReference>
<feature type="domain" description="Pyrroloquinoline quinone-dependent pyranose dehydrogenase beta-propeller" evidence="1">
    <location>
        <begin position="14"/>
        <end position="358"/>
    </location>
</feature>
<organism evidence="2 3">
    <name type="scientific">Candidatus Liptonbacteria bacterium RIFCSPLOWO2_12_FULL_60_15</name>
    <dbReference type="NCBI Taxonomy" id="1798653"/>
    <lineage>
        <taxon>Bacteria</taxon>
        <taxon>Candidatus Liptoniibacteriota</taxon>
    </lineage>
</organism>
<dbReference type="Gene3D" id="2.120.10.30">
    <property type="entry name" value="TolB, C-terminal domain"/>
    <property type="match status" value="1"/>
</dbReference>
<sequence>MGRILEEEAPGPLTVPAGFRISVFAAGLGAPRDLAYDSGGALLVSVPSAGRVLALPDRDGNGKADEVVAVISGLRNPHGLEMRCRERCELYVAEENAVRVFEYDAMAFKATNGRKLFDLPSGGGHFTRSLLFMPYPNEDKLLISVGSSCNVCREEDWRRAKILIANADGSDLKEFAKGLRNAVFMAIHPVTGTIWATEMGRDLLGDDIPPDEINIVEEGKNYGWPICYGKNVHDTEFDKNTYFRNPCMEPFETPSFINIPAHSAPLGLAFIPEEGWPEEYWHNMLVAYHGSWNRSVPTGYKIVRYKLDAQGRYLGEEDFITGWLEDGNALGRPVDILAQPGGVLYISDDHAGVIYRVTR</sequence>
<evidence type="ECO:0000313" key="3">
    <source>
        <dbReference type="Proteomes" id="UP000179281"/>
    </source>
</evidence>
<dbReference type="Pfam" id="PF22807">
    <property type="entry name" value="TrAA12"/>
    <property type="match status" value="1"/>
</dbReference>
<dbReference type="SUPFAM" id="SSF50952">
    <property type="entry name" value="Soluble quinoprotein glucose dehydrogenase"/>
    <property type="match status" value="1"/>
</dbReference>
<dbReference type="Proteomes" id="UP000179281">
    <property type="component" value="Unassembled WGS sequence"/>
</dbReference>
<dbReference type="AlphaFoldDB" id="A0A1G2CND4"/>
<comment type="caution">
    <text evidence="2">The sequence shown here is derived from an EMBL/GenBank/DDBJ whole genome shotgun (WGS) entry which is preliminary data.</text>
</comment>
<proteinExistence type="predicted"/>
<dbReference type="InterPro" id="IPR054539">
    <property type="entry name" value="Beta-prop_PDH"/>
</dbReference>
<accession>A0A1G2CND4</accession>
<dbReference type="PANTHER" id="PTHR19328:SF53">
    <property type="entry name" value="MEMBRANE PROTEIN"/>
    <property type="match status" value="1"/>
</dbReference>